<accession>C9MWX6</accession>
<organism evidence="8 9">
    <name type="scientific">Leptotrichia hofstadii F0254</name>
    <dbReference type="NCBI Taxonomy" id="634994"/>
    <lineage>
        <taxon>Bacteria</taxon>
        <taxon>Fusobacteriati</taxon>
        <taxon>Fusobacteriota</taxon>
        <taxon>Fusobacteriia</taxon>
        <taxon>Fusobacteriales</taxon>
        <taxon>Leptotrichiaceae</taxon>
        <taxon>Leptotrichia</taxon>
    </lineage>
</organism>
<protein>
    <recommendedName>
        <fullName evidence="2">histidine kinase</fullName>
        <ecNumber evidence="2">2.7.13.3</ecNumber>
    </recommendedName>
</protein>
<dbReference type="HOGENOM" id="CLU_2023840_0_0_0"/>
<evidence type="ECO:0000313" key="8">
    <source>
        <dbReference type="EMBL" id="EEX74992.1"/>
    </source>
</evidence>
<evidence type="ECO:0000259" key="7">
    <source>
        <dbReference type="PROSITE" id="PS50109"/>
    </source>
</evidence>
<dbReference type="InterPro" id="IPR005467">
    <property type="entry name" value="His_kinase_dom"/>
</dbReference>
<comment type="caution">
    <text evidence="8">The sequence shown here is derived from an EMBL/GenBank/DDBJ whole genome shotgun (WGS) entry which is preliminary data.</text>
</comment>
<keyword evidence="6" id="KW-0902">Two-component regulatory system</keyword>
<evidence type="ECO:0000256" key="1">
    <source>
        <dbReference type="ARBA" id="ARBA00000085"/>
    </source>
</evidence>
<dbReference type="eggNOG" id="COG2205">
    <property type="taxonomic scope" value="Bacteria"/>
</dbReference>
<dbReference type="Pfam" id="PF02518">
    <property type="entry name" value="HATPase_c"/>
    <property type="match status" value="1"/>
</dbReference>
<dbReference type="Proteomes" id="UP000006233">
    <property type="component" value="Unassembled WGS sequence"/>
</dbReference>
<dbReference type="InterPro" id="IPR003594">
    <property type="entry name" value="HATPase_dom"/>
</dbReference>
<name>C9MWX6_9FUSO</name>
<dbReference type="GO" id="GO:0016036">
    <property type="term" value="P:cellular response to phosphate starvation"/>
    <property type="evidence" value="ECO:0007669"/>
    <property type="project" value="TreeGrafter"/>
</dbReference>
<dbReference type="AlphaFoldDB" id="C9MWX6"/>
<dbReference type="InterPro" id="IPR036890">
    <property type="entry name" value="HATPase_C_sf"/>
</dbReference>
<keyword evidence="4" id="KW-0808">Transferase</keyword>
<evidence type="ECO:0000313" key="9">
    <source>
        <dbReference type="Proteomes" id="UP000006233"/>
    </source>
</evidence>
<dbReference type="Gene3D" id="3.30.565.10">
    <property type="entry name" value="Histidine kinase-like ATPase, C-terminal domain"/>
    <property type="match status" value="1"/>
</dbReference>
<dbReference type="SMART" id="SM00387">
    <property type="entry name" value="HATPase_c"/>
    <property type="match status" value="1"/>
</dbReference>
<dbReference type="EC" id="2.7.13.3" evidence="2"/>
<dbReference type="PANTHER" id="PTHR45453:SF1">
    <property type="entry name" value="PHOSPHATE REGULON SENSOR PROTEIN PHOR"/>
    <property type="match status" value="1"/>
</dbReference>
<dbReference type="GO" id="GO:0005886">
    <property type="term" value="C:plasma membrane"/>
    <property type="evidence" value="ECO:0007669"/>
    <property type="project" value="TreeGrafter"/>
</dbReference>
<dbReference type="GO" id="GO:0004721">
    <property type="term" value="F:phosphoprotein phosphatase activity"/>
    <property type="evidence" value="ECO:0007669"/>
    <property type="project" value="TreeGrafter"/>
</dbReference>
<evidence type="ECO:0000256" key="6">
    <source>
        <dbReference type="ARBA" id="ARBA00023012"/>
    </source>
</evidence>
<reference evidence="8 9" key="1">
    <citation type="submission" date="2009-09" db="EMBL/GenBank/DDBJ databases">
        <authorList>
            <person name="Weinstock G."/>
            <person name="Sodergren E."/>
            <person name="Clifton S."/>
            <person name="Fulton L."/>
            <person name="Fulton B."/>
            <person name="Courtney L."/>
            <person name="Fronick C."/>
            <person name="Harrison M."/>
            <person name="Strong C."/>
            <person name="Farmer C."/>
            <person name="Delahaunty K."/>
            <person name="Markovic C."/>
            <person name="Hall O."/>
            <person name="Minx P."/>
            <person name="Tomlinson C."/>
            <person name="Mitreva M."/>
            <person name="Nelson J."/>
            <person name="Hou S."/>
            <person name="Wollam A."/>
            <person name="Pepin K.H."/>
            <person name="Johnson M."/>
            <person name="Bhonagiri V."/>
            <person name="Nash W.E."/>
            <person name="Warren W."/>
            <person name="Chinwalla A."/>
            <person name="Mardis E.R."/>
            <person name="Wilson R.K."/>
        </authorList>
    </citation>
    <scope>NUCLEOTIDE SEQUENCE [LARGE SCALE GENOMIC DNA]</scope>
    <source>
        <strain evidence="8 9">F0254</strain>
    </source>
</reference>
<dbReference type="PANTHER" id="PTHR45453">
    <property type="entry name" value="PHOSPHATE REGULON SENSOR PROTEIN PHOR"/>
    <property type="match status" value="1"/>
</dbReference>
<evidence type="ECO:0000256" key="2">
    <source>
        <dbReference type="ARBA" id="ARBA00012438"/>
    </source>
</evidence>
<evidence type="ECO:0000256" key="5">
    <source>
        <dbReference type="ARBA" id="ARBA00022777"/>
    </source>
</evidence>
<dbReference type="InterPro" id="IPR050351">
    <property type="entry name" value="BphY/WalK/GraS-like"/>
</dbReference>
<dbReference type="SUPFAM" id="SSF55874">
    <property type="entry name" value="ATPase domain of HSP90 chaperone/DNA topoisomerase II/histidine kinase"/>
    <property type="match status" value="1"/>
</dbReference>
<dbReference type="PROSITE" id="PS50109">
    <property type="entry name" value="HIS_KIN"/>
    <property type="match status" value="1"/>
</dbReference>
<dbReference type="GO" id="GO:0000155">
    <property type="term" value="F:phosphorelay sensor kinase activity"/>
    <property type="evidence" value="ECO:0007669"/>
    <property type="project" value="TreeGrafter"/>
</dbReference>
<proteinExistence type="predicted"/>
<feature type="domain" description="Histidine kinase" evidence="7">
    <location>
        <begin position="1"/>
        <end position="117"/>
    </location>
</feature>
<keyword evidence="3" id="KW-0597">Phosphoprotein</keyword>
<keyword evidence="5 8" id="KW-0418">Kinase</keyword>
<sequence length="122" mass="14100">MIIKVNNEVNIFVDKNLISEALRGLIDNCIKYSIGNIELIAREDEVVEIIVRNYGERIPEEEKKNLFNRNFQGKNAKKGSRLGLPIIKDIILLNDGKIYLENRKDGVDVKIQFKKLITKMNK</sequence>
<dbReference type="STRING" id="634994.GCWU000323_01047"/>
<evidence type="ECO:0000256" key="4">
    <source>
        <dbReference type="ARBA" id="ARBA00022679"/>
    </source>
</evidence>
<evidence type="ECO:0000256" key="3">
    <source>
        <dbReference type="ARBA" id="ARBA00022553"/>
    </source>
</evidence>
<dbReference type="RefSeq" id="WP_006804384.1">
    <property type="nucleotide sequence ID" value="NZ_GG700632.1"/>
</dbReference>
<gene>
    <name evidence="8" type="ORF">GCWU000323_01047</name>
</gene>
<comment type="catalytic activity">
    <reaction evidence="1">
        <text>ATP + protein L-histidine = ADP + protein N-phospho-L-histidine.</text>
        <dbReference type="EC" id="2.7.13.3"/>
    </reaction>
</comment>
<dbReference type="EMBL" id="ACVB02000008">
    <property type="protein sequence ID" value="EEX74992.1"/>
    <property type="molecule type" value="Genomic_DNA"/>
</dbReference>